<feature type="compositionally biased region" description="Polar residues" evidence="1">
    <location>
        <begin position="20"/>
        <end position="29"/>
    </location>
</feature>
<evidence type="ECO:0000313" key="2">
    <source>
        <dbReference type="EMBL" id="KKU63159.1"/>
    </source>
</evidence>
<evidence type="ECO:0000313" key="3">
    <source>
        <dbReference type="Proteomes" id="UP000034364"/>
    </source>
</evidence>
<comment type="caution">
    <text evidence="2">The sequence shown here is derived from an EMBL/GenBank/DDBJ whole genome shotgun (WGS) entry which is preliminary data.</text>
</comment>
<organism evidence="2 3">
    <name type="scientific">Candidatus Amesbacteria bacterium GW2011_GWA1_47_16</name>
    <dbReference type="NCBI Taxonomy" id="1618353"/>
    <lineage>
        <taxon>Bacteria</taxon>
        <taxon>Candidatus Amesiibacteriota</taxon>
    </lineage>
</organism>
<dbReference type="AlphaFoldDB" id="A0A0G1S0Z6"/>
<sequence>MADDIQIPNTSPGPAAAGTGNPTTPITSPQPFPIIGEGADTEAKKKAGEELAAMTKDPVPGLAQEIEEFEEKQEDWQAMYNAGGKFKEQLEAISRNGSDKETEPKSDRAERKVIEVEEIPTSPELEKKPELKGYIEKVETDTDIGTGVTDDYTQTVLMGTANPQKPTVILPLTDDQVQQGLHHQVWEAIRWLAVWCVRQIKMLGGRAKYKD</sequence>
<name>A0A0G1S0Z6_9BACT</name>
<evidence type="ECO:0000256" key="1">
    <source>
        <dbReference type="SAM" id="MobiDB-lite"/>
    </source>
</evidence>
<reference evidence="2 3" key="1">
    <citation type="journal article" date="2015" name="Nature">
        <title>rRNA introns, odd ribosomes, and small enigmatic genomes across a large radiation of phyla.</title>
        <authorList>
            <person name="Brown C.T."/>
            <person name="Hug L.A."/>
            <person name="Thomas B.C."/>
            <person name="Sharon I."/>
            <person name="Castelle C.J."/>
            <person name="Singh A."/>
            <person name="Wilkins M.J."/>
            <person name="Williams K.H."/>
            <person name="Banfield J.F."/>
        </authorList>
    </citation>
    <scope>NUCLEOTIDE SEQUENCE [LARGE SCALE GENOMIC DNA]</scope>
</reference>
<proteinExistence type="predicted"/>
<gene>
    <name evidence="2" type="ORF">UX87_C0032G0007</name>
</gene>
<dbReference type="Proteomes" id="UP000034364">
    <property type="component" value="Unassembled WGS sequence"/>
</dbReference>
<feature type="region of interest" description="Disordered" evidence="1">
    <location>
        <begin position="1"/>
        <end position="47"/>
    </location>
</feature>
<protein>
    <submittedName>
        <fullName evidence="2">Uncharacterized protein</fullName>
    </submittedName>
</protein>
<accession>A0A0G1S0Z6</accession>
<dbReference type="EMBL" id="LCNV01000032">
    <property type="protein sequence ID" value="KKU63159.1"/>
    <property type="molecule type" value="Genomic_DNA"/>
</dbReference>